<organism evidence="1">
    <name type="scientific">freshwater metagenome</name>
    <dbReference type="NCBI Taxonomy" id="449393"/>
    <lineage>
        <taxon>unclassified sequences</taxon>
        <taxon>metagenomes</taxon>
        <taxon>ecological metagenomes</taxon>
    </lineage>
</organism>
<dbReference type="Gene3D" id="3.40.50.300">
    <property type="entry name" value="P-loop containing nucleotide triphosphate hydrolases"/>
    <property type="match status" value="1"/>
</dbReference>
<accession>A0A6J6B3U6</accession>
<name>A0A6J6B3U6_9ZZZZ</name>
<dbReference type="SUPFAM" id="SSF52540">
    <property type="entry name" value="P-loop containing nucleoside triphosphate hydrolases"/>
    <property type="match status" value="1"/>
</dbReference>
<sequence length="185" mass="20198">MNLQLAQIKARLSTLSPICGPSIVITIDGPAGSGKTTLAKLLASELKSVHTIHMDDLYEGWQSTLTPILTLKLQDLLETLQSTLKVIYEPYDWLAESKQSAISAPAPEFLIIEGVGSGQSSIRKFVSLALWIEVPAEEGLARVLERDGTAVAQYLPAFLMEQEAHFKKEESRNSADYRLSGLGTV</sequence>
<protein>
    <submittedName>
        <fullName evidence="1">Unannotated protein</fullName>
    </submittedName>
</protein>
<evidence type="ECO:0000313" key="1">
    <source>
        <dbReference type="EMBL" id="CAB4533466.1"/>
    </source>
</evidence>
<dbReference type="InterPro" id="IPR027417">
    <property type="entry name" value="P-loop_NTPase"/>
</dbReference>
<reference evidence="1" key="1">
    <citation type="submission" date="2020-05" db="EMBL/GenBank/DDBJ databases">
        <authorList>
            <person name="Chiriac C."/>
            <person name="Salcher M."/>
            <person name="Ghai R."/>
            <person name="Kavagutti S V."/>
        </authorList>
    </citation>
    <scope>NUCLEOTIDE SEQUENCE</scope>
</reference>
<proteinExistence type="predicted"/>
<gene>
    <name evidence="1" type="ORF">UFOPK1425_00172</name>
</gene>
<dbReference type="Pfam" id="PF13238">
    <property type="entry name" value="AAA_18"/>
    <property type="match status" value="1"/>
</dbReference>
<dbReference type="AlphaFoldDB" id="A0A6J6B3U6"/>
<dbReference type="EMBL" id="CAEZSJ010000017">
    <property type="protein sequence ID" value="CAB4533466.1"/>
    <property type="molecule type" value="Genomic_DNA"/>
</dbReference>